<gene>
    <name evidence="2" type="ORF">PPERSA_03368</name>
</gene>
<name>A0A0V0R1G2_PSEPJ</name>
<keyword evidence="3" id="KW-1185">Reference proteome</keyword>
<sequence length="422" mass="50378">MGKKQDFVINELSFSENFQESVLSELIENIKNDHGKTLTIEKLEIPIRQLSKHKLSKYIEILLQIKCYEITINFINEQNQNLINFENIQLNQQLLLQLPNIMSIQQINYNIPEDMDQILSLALNNFNLFEIDQSISYGDQSIIFNRQLNRIACVNEYNISLKKLIFVKENEHNQKQKQIFDLMTKYQKLFYDEQISLQINIQDLAIVFEQSDAQELSQQISSYREILLNPENVSISNLELTIQFDKSNQELEEEQQQLINNNNLLFQDLIKHLLVDNIKFKKLTLYFQMKNQFGIRIKYYFRHNDKNTHLNLDLYHKYLQIDQISESMKCLNLWLLNYLQVSQLTIQDFYIERIHDSQPKSESEINYDLEMNESIKAFKNCKNISIYPLCEETHKFNLQLEEDLQQQNNAQTNYANQEQQEK</sequence>
<evidence type="ECO:0000313" key="2">
    <source>
        <dbReference type="EMBL" id="KRX08374.1"/>
    </source>
</evidence>
<keyword evidence="1" id="KW-0175">Coiled coil</keyword>
<evidence type="ECO:0000256" key="1">
    <source>
        <dbReference type="SAM" id="Coils"/>
    </source>
</evidence>
<comment type="caution">
    <text evidence="2">The sequence shown here is derived from an EMBL/GenBank/DDBJ whole genome shotgun (WGS) entry which is preliminary data.</text>
</comment>
<reference evidence="2 3" key="1">
    <citation type="journal article" date="2015" name="Sci. Rep.">
        <title>Genome of the facultative scuticociliatosis pathogen Pseudocohnilembus persalinus provides insight into its virulence through horizontal gene transfer.</title>
        <authorList>
            <person name="Xiong J."/>
            <person name="Wang G."/>
            <person name="Cheng J."/>
            <person name="Tian M."/>
            <person name="Pan X."/>
            <person name="Warren A."/>
            <person name="Jiang C."/>
            <person name="Yuan D."/>
            <person name="Miao W."/>
        </authorList>
    </citation>
    <scope>NUCLEOTIDE SEQUENCE [LARGE SCALE GENOMIC DNA]</scope>
    <source>
        <strain evidence="2">36N120E</strain>
    </source>
</reference>
<feature type="coiled-coil region" evidence="1">
    <location>
        <begin position="237"/>
        <end position="268"/>
    </location>
</feature>
<evidence type="ECO:0000313" key="3">
    <source>
        <dbReference type="Proteomes" id="UP000054937"/>
    </source>
</evidence>
<proteinExistence type="predicted"/>
<organism evidence="2 3">
    <name type="scientific">Pseudocohnilembus persalinus</name>
    <name type="common">Ciliate</name>
    <dbReference type="NCBI Taxonomy" id="266149"/>
    <lineage>
        <taxon>Eukaryota</taxon>
        <taxon>Sar</taxon>
        <taxon>Alveolata</taxon>
        <taxon>Ciliophora</taxon>
        <taxon>Intramacronucleata</taxon>
        <taxon>Oligohymenophorea</taxon>
        <taxon>Scuticociliatia</taxon>
        <taxon>Philasterida</taxon>
        <taxon>Pseudocohnilembidae</taxon>
        <taxon>Pseudocohnilembus</taxon>
    </lineage>
</organism>
<protein>
    <submittedName>
        <fullName evidence="2">Uncharacterized protein</fullName>
    </submittedName>
</protein>
<dbReference type="Proteomes" id="UP000054937">
    <property type="component" value="Unassembled WGS sequence"/>
</dbReference>
<accession>A0A0V0R1G2</accession>
<dbReference type="InParanoid" id="A0A0V0R1G2"/>
<dbReference type="EMBL" id="LDAU01000065">
    <property type="protein sequence ID" value="KRX08374.1"/>
    <property type="molecule type" value="Genomic_DNA"/>
</dbReference>
<dbReference type="AlphaFoldDB" id="A0A0V0R1G2"/>